<dbReference type="EnsemblPlants" id="ONIVA04G29310.1">
    <property type="protein sequence ID" value="ONIVA04G29310.1"/>
    <property type="gene ID" value="ONIVA04G29310"/>
</dbReference>
<protein>
    <submittedName>
        <fullName evidence="1">Uncharacterized protein</fullName>
    </submittedName>
</protein>
<dbReference type="HOGENOM" id="CLU_2816831_0_0_1"/>
<keyword evidence="2" id="KW-1185">Reference proteome</keyword>
<evidence type="ECO:0000313" key="1">
    <source>
        <dbReference type="EnsemblPlants" id="ONIVA04G29310.1"/>
    </source>
</evidence>
<reference evidence="1" key="2">
    <citation type="submission" date="2018-04" db="EMBL/GenBank/DDBJ databases">
        <title>OnivRS2 (Oryza nivara Reference Sequence Version 2).</title>
        <authorList>
            <person name="Zhang J."/>
            <person name="Kudrna D."/>
            <person name="Lee S."/>
            <person name="Talag J."/>
            <person name="Rajasekar S."/>
            <person name="Welchert J."/>
            <person name="Hsing Y.-I."/>
            <person name="Wing R.A."/>
        </authorList>
    </citation>
    <scope>NUCLEOTIDE SEQUENCE [LARGE SCALE GENOMIC DNA]</scope>
    <source>
        <strain evidence="1">SL10</strain>
    </source>
</reference>
<organism evidence="1">
    <name type="scientific">Oryza nivara</name>
    <name type="common">Indian wild rice</name>
    <name type="synonym">Oryza sativa f. spontanea</name>
    <dbReference type="NCBI Taxonomy" id="4536"/>
    <lineage>
        <taxon>Eukaryota</taxon>
        <taxon>Viridiplantae</taxon>
        <taxon>Streptophyta</taxon>
        <taxon>Embryophyta</taxon>
        <taxon>Tracheophyta</taxon>
        <taxon>Spermatophyta</taxon>
        <taxon>Magnoliopsida</taxon>
        <taxon>Liliopsida</taxon>
        <taxon>Poales</taxon>
        <taxon>Poaceae</taxon>
        <taxon>BOP clade</taxon>
        <taxon>Oryzoideae</taxon>
        <taxon>Oryzeae</taxon>
        <taxon>Oryzinae</taxon>
        <taxon>Oryza</taxon>
    </lineage>
</organism>
<reference evidence="1" key="1">
    <citation type="submission" date="2015-04" db="UniProtKB">
        <authorList>
            <consortium name="EnsemblPlants"/>
        </authorList>
    </citation>
    <scope>IDENTIFICATION</scope>
    <source>
        <strain evidence="1">SL10</strain>
    </source>
</reference>
<accession>A0A0E0H7X3</accession>
<dbReference type="Gramene" id="ONIVA04G29310.1">
    <property type="protein sequence ID" value="ONIVA04G29310.1"/>
    <property type="gene ID" value="ONIVA04G29310"/>
</dbReference>
<sequence length="67" mass="7615">MEGGTGAQQTFTVNSWMEPASFEDDSAAPIFAFSNTEVLSWTSHWKKDWRRMQRDNEGTKRSVTTGN</sequence>
<evidence type="ECO:0000313" key="2">
    <source>
        <dbReference type="Proteomes" id="UP000006591"/>
    </source>
</evidence>
<proteinExistence type="predicted"/>
<name>A0A0E0H7X3_ORYNI</name>
<dbReference type="Proteomes" id="UP000006591">
    <property type="component" value="Chromosome 4"/>
</dbReference>
<dbReference type="AlphaFoldDB" id="A0A0E0H7X3"/>